<dbReference type="InterPro" id="IPR027417">
    <property type="entry name" value="P-loop_NTPase"/>
</dbReference>
<gene>
    <name evidence="9" type="ORF">IW245_003742</name>
</gene>
<protein>
    <submittedName>
        <fullName evidence="9">Putative ATPase</fullName>
    </submittedName>
</protein>
<accession>A0A8J7GSN0</accession>
<organism evidence="9 10">
    <name type="scientific">Longispora fulva</name>
    <dbReference type="NCBI Taxonomy" id="619741"/>
    <lineage>
        <taxon>Bacteria</taxon>
        <taxon>Bacillati</taxon>
        <taxon>Actinomycetota</taxon>
        <taxon>Actinomycetes</taxon>
        <taxon>Micromonosporales</taxon>
        <taxon>Micromonosporaceae</taxon>
        <taxon>Longispora</taxon>
    </lineage>
</organism>
<dbReference type="PANTHER" id="PTHR42771">
    <property type="entry name" value="IRON(3+)-HYDROXAMATE IMPORT ATP-BINDING PROTEIN FHUC"/>
    <property type="match status" value="1"/>
</dbReference>
<dbReference type="GO" id="GO:0006302">
    <property type="term" value="P:double-strand break repair"/>
    <property type="evidence" value="ECO:0007669"/>
    <property type="project" value="InterPro"/>
</dbReference>
<dbReference type="Pfam" id="PF13476">
    <property type="entry name" value="AAA_23"/>
    <property type="match status" value="1"/>
</dbReference>
<comment type="subcellular location">
    <subcellularLocation>
        <location evidence="1">Cell membrane</location>
        <topology evidence="1">Peripheral membrane protein</topology>
    </subcellularLocation>
</comment>
<evidence type="ECO:0000256" key="4">
    <source>
        <dbReference type="ARBA" id="ARBA00022496"/>
    </source>
</evidence>
<evidence type="ECO:0000256" key="2">
    <source>
        <dbReference type="ARBA" id="ARBA00022448"/>
    </source>
</evidence>
<keyword evidence="10" id="KW-1185">Reference proteome</keyword>
<dbReference type="GO" id="GO:0005886">
    <property type="term" value="C:plasma membrane"/>
    <property type="evidence" value="ECO:0007669"/>
    <property type="project" value="UniProtKB-SubCell"/>
</dbReference>
<dbReference type="EMBL" id="JADOUF010000001">
    <property type="protein sequence ID" value="MBG6137548.1"/>
    <property type="molecule type" value="Genomic_DNA"/>
</dbReference>
<dbReference type="GO" id="GO:0006826">
    <property type="term" value="P:iron ion transport"/>
    <property type="evidence" value="ECO:0007669"/>
    <property type="project" value="UniProtKB-KW"/>
</dbReference>
<proteinExistence type="predicted"/>
<dbReference type="GO" id="GO:0016887">
    <property type="term" value="F:ATP hydrolysis activity"/>
    <property type="evidence" value="ECO:0007669"/>
    <property type="project" value="InterPro"/>
</dbReference>
<dbReference type="RefSeq" id="WP_197004400.1">
    <property type="nucleotide sequence ID" value="NZ_BONS01000020.1"/>
</dbReference>
<keyword evidence="5" id="KW-0408">Iron</keyword>
<evidence type="ECO:0000256" key="7">
    <source>
        <dbReference type="ARBA" id="ARBA00023136"/>
    </source>
</evidence>
<dbReference type="Gene3D" id="3.40.50.300">
    <property type="entry name" value="P-loop containing nucleotide triphosphate hydrolases"/>
    <property type="match status" value="2"/>
</dbReference>
<dbReference type="SMART" id="SM00382">
    <property type="entry name" value="AAA"/>
    <property type="match status" value="1"/>
</dbReference>
<dbReference type="InterPro" id="IPR003959">
    <property type="entry name" value="ATPase_AAA_core"/>
</dbReference>
<dbReference type="PANTHER" id="PTHR42771:SF2">
    <property type="entry name" value="IRON(3+)-HYDROXAMATE IMPORT ATP-BINDING PROTEIN FHUC"/>
    <property type="match status" value="1"/>
</dbReference>
<dbReference type="InterPro" id="IPR051535">
    <property type="entry name" value="Siderophore_ABC-ATPase"/>
</dbReference>
<keyword evidence="7" id="KW-0472">Membrane</keyword>
<evidence type="ECO:0000259" key="8">
    <source>
        <dbReference type="SMART" id="SM00382"/>
    </source>
</evidence>
<evidence type="ECO:0000256" key="5">
    <source>
        <dbReference type="ARBA" id="ARBA00023004"/>
    </source>
</evidence>
<dbReference type="GO" id="GO:0005524">
    <property type="term" value="F:ATP binding"/>
    <property type="evidence" value="ECO:0007669"/>
    <property type="project" value="InterPro"/>
</dbReference>
<keyword evidence="3" id="KW-1003">Cell membrane</keyword>
<keyword evidence="2" id="KW-0813">Transport</keyword>
<keyword evidence="6" id="KW-0406">Ion transport</keyword>
<reference evidence="9" key="1">
    <citation type="submission" date="2020-11" db="EMBL/GenBank/DDBJ databases">
        <title>Sequencing the genomes of 1000 actinobacteria strains.</title>
        <authorList>
            <person name="Klenk H.-P."/>
        </authorList>
    </citation>
    <scope>NUCLEOTIDE SEQUENCE</scope>
    <source>
        <strain evidence="9">DSM 45356</strain>
    </source>
</reference>
<evidence type="ECO:0000313" key="10">
    <source>
        <dbReference type="Proteomes" id="UP000622552"/>
    </source>
</evidence>
<dbReference type="Proteomes" id="UP000622552">
    <property type="component" value="Unassembled WGS sequence"/>
</dbReference>
<sequence>MIIEGVSIPDFPDAEPPLPARQWPMTVPAVAQIFREGLTFDRPVTFLVGENGSGKSTVLEGIAEAYGLDGRTGHAGRRYAQDDEPGVLGARMRLIRTRQGSRMLGRRAKGFFLRAETAYEQFVKMGYATPDVVSHGESVLQVLDGRFTDVGLYLLDEPEDGLSFSSCLRLLAQFSLLVEEGAQVICATHSPLVAAYPGAAVLEVGKHGIRPRAWRDLELVDHWSRFMARPDAYLRGLL</sequence>
<feature type="domain" description="AAA+ ATPase" evidence="8">
    <location>
        <begin position="41"/>
        <end position="208"/>
    </location>
</feature>
<evidence type="ECO:0000256" key="6">
    <source>
        <dbReference type="ARBA" id="ARBA00023065"/>
    </source>
</evidence>
<name>A0A8J7GSN0_9ACTN</name>
<dbReference type="SUPFAM" id="SSF52540">
    <property type="entry name" value="P-loop containing nucleoside triphosphate hydrolases"/>
    <property type="match status" value="1"/>
</dbReference>
<dbReference type="InterPro" id="IPR038729">
    <property type="entry name" value="Rad50/SbcC_AAA"/>
</dbReference>
<evidence type="ECO:0000313" key="9">
    <source>
        <dbReference type="EMBL" id="MBG6137548.1"/>
    </source>
</evidence>
<dbReference type="Pfam" id="PF13304">
    <property type="entry name" value="AAA_21"/>
    <property type="match status" value="1"/>
</dbReference>
<dbReference type="AlphaFoldDB" id="A0A8J7GSN0"/>
<evidence type="ECO:0000256" key="3">
    <source>
        <dbReference type="ARBA" id="ARBA00022475"/>
    </source>
</evidence>
<comment type="caution">
    <text evidence="9">The sequence shown here is derived from an EMBL/GenBank/DDBJ whole genome shotgun (WGS) entry which is preliminary data.</text>
</comment>
<evidence type="ECO:0000256" key="1">
    <source>
        <dbReference type="ARBA" id="ARBA00004202"/>
    </source>
</evidence>
<keyword evidence="4" id="KW-0410">Iron transport</keyword>
<dbReference type="InterPro" id="IPR003593">
    <property type="entry name" value="AAA+_ATPase"/>
</dbReference>